<organism evidence="1 2">
    <name type="scientific">Alishewanella longhuensis</name>
    <dbReference type="NCBI Taxonomy" id="1091037"/>
    <lineage>
        <taxon>Bacteria</taxon>
        <taxon>Pseudomonadati</taxon>
        <taxon>Pseudomonadota</taxon>
        <taxon>Gammaproteobacteria</taxon>
        <taxon>Alteromonadales</taxon>
        <taxon>Alteromonadaceae</taxon>
        <taxon>Alishewanella</taxon>
    </lineage>
</organism>
<comment type="caution">
    <text evidence="1">The sequence shown here is derived from an EMBL/GenBank/DDBJ whole genome shotgun (WGS) entry which is preliminary data.</text>
</comment>
<sequence>MSSVPEKDWKRLSGLKENLLNSACETIFRRIEQISSTRKGREHEAYLELWKEIKKEDDAIAEMFNDLKRSNAVFKMAALKHYGVLTDEQLAQFSQETQEQVARLCEYRR</sequence>
<reference evidence="2" key="1">
    <citation type="journal article" date="2019" name="Int. J. Syst. Evol. Microbiol.">
        <title>The Global Catalogue of Microorganisms (GCM) 10K type strain sequencing project: providing services to taxonomists for standard genome sequencing and annotation.</title>
        <authorList>
            <consortium name="The Broad Institute Genomics Platform"/>
            <consortium name="The Broad Institute Genome Sequencing Center for Infectious Disease"/>
            <person name="Wu L."/>
            <person name="Ma J."/>
        </authorList>
    </citation>
    <scope>NUCLEOTIDE SEQUENCE [LARGE SCALE GENOMIC DNA]</scope>
    <source>
        <strain evidence="2">CGMCC 1.7003</strain>
    </source>
</reference>
<gene>
    <name evidence="1" type="ORF">GCM10010919_13970</name>
</gene>
<evidence type="ECO:0000313" key="1">
    <source>
        <dbReference type="EMBL" id="GHG66351.1"/>
    </source>
</evidence>
<dbReference type="RefSeq" id="WP_189431714.1">
    <property type="nucleotide sequence ID" value="NZ_BNAO01000003.1"/>
</dbReference>
<proteinExistence type="predicted"/>
<accession>A0ABQ3KWN9</accession>
<name>A0ABQ3KWN9_9ALTE</name>
<keyword evidence="2" id="KW-1185">Reference proteome</keyword>
<dbReference type="EMBL" id="BNAO01000003">
    <property type="protein sequence ID" value="GHG66351.1"/>
    <property type="molecule type" value="Genomic_DNA"/>
</dbReference>
<dbReference type="Proteomes" id="UP000659697">
    <property type="component" value="Unassembled WGS sequence"/>
</dbReference>
<evidence type="ECO:0000313" key="2">
    <source>
        <dbReference type="Proteomes" id="UP000659697"/>
    </source>
</evidence>
<protein>
    <submittedName>
        <fullName evidence="1">Uncharacterized protein</fullName>
    </submittedName>
</protein>